<dbReference type="AlphaFoldDB" id="A0A917Z747"/>
<comment type="caution">
    <text evidence="1">The sequence shown here is derived from an EMBL/GenBank/DDBJ whole genome shotgun (WGS) entry which is preliminary data.</text>
</comment>
<dbReference type="RefSeq" id="WP_188858031.1">
    <property type="nucleotide sequence ID" value="NZ_BMLT01000001.1"/>
</dbReference>
<organism evidence="1 2">
    <name type="scientific">Marinobacterium nitratireducens</name>
    <dbReference type="NCBI Taxonomy" id="518897"/>
    <lineage>
        <taxon>Bacteria</taxon>
        <taxon>Pseudomonadati</taxon>
        <taxon>Pseudomonadota</taxon>
        <taxon>Gammaproteobacteria</taxon>
        <taxon>Oceanospirillales</taxon>
        <taxon>Oceanospirillaceae</taxon>
        <taxon>Marinobacterium</taxon>
    </lineage>
</organism>
<accession>A0A917Z747</accession>
<sequence length="69" mass="7602">MMTTAAYEPLLSIPPAHSCRAAAPDSWWVYRHSLGADGSPLPWGQVVHYCRSEAEALDWIDDQITDSSA</sequence>
<dbReference type="Proteomes" id="UP000599578">
    <property type="component" value="Unassembled WGS sequence"/>
</dbReference>
<keyword evidence="2" id="KW-1185">Reference proteome</keyword>
<name>A0A917Z747_9GAMM</name>
<proteinExistence type="predicted"/>
<dbReference type="EMBL" id="BMLT01000001">
    <property type="protein sequence ID" value="GGO76999.1"/>
    <property type="molecule type" value="Genomic_DNA"/>
</dbReference>
<reference evidence="1 2" key="1">
    <citation type="journal article" date="2014" name="Int. J. Syst. Evol. Microbiol.">
        <title>Complete genome sequence of Corynebacterium casei LMG S-19264T (=DSM 44701T), isolated from a smear-ripened cheese.</title>
        <authorList>
            <consortium name="US DOE Joint Genome Institute (JGI-PGF)"/>
            <person name="Walter F."/>
            <person name="Albersmeier A."/>
            <person name="Kalinowski J."/>
            <person name="Ruckert C."/>
        </authorList>
    </citation>
    <scope>NUCLEOTIDE SEQUENCE [LARGE SCALE GENOMIC DNA]</scope>
    <source>
        <strain evidence="1 2">CGMCC 1.7286</strain>
    </source>
</reference>
<gene>
    <name evidence="1" type="ORF">GCM10011348_05540</name>
</gene>
<protein>
    <submittedName>
        <fullName evidence="1">Uncharacterized protein</fullName>
    </submittedName>
</protein>
<evidence type="ECO:0000313" key="1">
    <source>
        <dbReference type="EMBL" id="GGO76999.1"/>
    </source>
</evidence>
<evidence type="ECO:0000313" key="2">
    <source>
        <dbReference type="Proteomes" id="UP000599578"/>
    </source>
</evidence>